<dbReference type="EMBL" id="CAJVQC010050543">
    <property type="protein sequence ID" value="CAG8789188.1"/>
    <property type="molecule type" value="Genomic_DNA"/>
</dbReference>
<organism evidence="1 2">
    <name type="scientific">Racocetra persica</name>
    <dbReference type="NCBI Taxonomy" id="160502"/>
    <lineage>
        <taxon>Eukaryota</taxon>
        <taxon>Fungi</taxon>
        <taxon>Fungi incertae sedis</taxon>
        <taxon>Mucoromycota</taxon>
        <taxon>Glomeromycotina</taxon>
        <taxon>Glomeromycetes</taxon>
        <taxon>Diversisporales</taxon>
        <taxon>Gigasporaceae</taxon>
        <taxon>Racocetra</taxon>
    </lineage>
</organism>
<gene>
    <name evidence="1" type="ORF">RPERSI_LOCUS18846</name>
</gene>
<feature type="non-terminal residue" evidence="1">
    <location>
        <position position="143"/>
    </location>
</feature>
<comment type="caution">
    <text evidence="1">The sequence shown here is derived from an EMBL/GenBank/DDBJ whole genome shotgun (WGS) entry which is preliminary data.</text>
</comment>
<keyword evidence="2" id="KW-1185">Reference proteome</keyword>
<proteinExistence type="predicted"/>
<protein>
    <submittedName>
        <fullName evidence="1">34078_t:CDS:1</fullName>
    </submittedName>
</protein>
<accession>A0ACA9REI8</accession>
<name>A0ACA9REI8_9GLOM</name>
<reference evidence="1" key="1">
    <citation type="submission" date="2021-06" db="EMBL/GenBank/DDBJ databases">
        <authorList>
            <person name="Kallberg Y."/>
            <person name="Tangrot J."/>
            <person name="Rosling A."/>
        </authorList>
    </citation>
    <scope>NUCLEOTIDE SEQUENCE</scope>
    <source>
        <strain evidence="1">MA461A</strain>
    </source>
</reference>
<sequence>MTDSNISKNDLSDICRSLGISTEGNKADLVQRLKKYQTNEPRKKNVDGMKFTNDEADDESRITSEEQAPITRCVIIGFLQDAAETANNPQQTNKTKKQKLQAEEEDNSDPLIERVLLGFQKLENTILNFDNKLTSMAHQVQET</sequence>
<dbReference type="Proteomes" id="UP000789920">
    <property type="component" value="Unassembled WGS sequence"/>
</dbReference>
<evidence type="ECO:0000313" key="1">
    <source>
        <dbReference type="EMBL" id="CAG8789188.1"/>
    </source>
</evidence>
<evidence type="ECO:0000313" key="2">
    <source>
        <dbReference type="Proteomes" id="UP000789920"/>
    </source>
</evidence>